<dbReference type="Proteomes" id="UP001187192">
    <property type="component" value="Unassembled WGS sequence"/>
</dbReference>
<dbReference type="PANTHER" id="PTHR31016">
    <property type="entry name" value="OS04G0228100 PROTEIN"/>
    <property type="match status" value="1"/>
</dbReference>
<comment type="caution">
    <text evidence="3">The sequence shown here is derived from an EMBL/GenBank/DDBJ whole genome shotgun (WGS) entry which is preliminary data.</text>
</comment>
<keyword evidence="4" id="KW-1185">Reference proteome</keyword>
<feature type="compositionally biased region" description="Basic and acidic residues" evidence="2">
    <location>
        <begin position="128"/>
        <end position="140"/>
    </location>
</feature>
<dbReference type="EMBL" id="BTGU01000052">
    <property type="protein sequence ID" value="GMN54517.1"/>
    <property type="molecule type" value="Genomic_DNA"/>
</dbReference>
<evidence type="ECO:0000313" key="3">
    <source>
        <dbReference type="EMBL" id="GMN54517.1"/>
    </source>
</evidence>
<feature type="region of interest" description="Disordered" evidence="2">
    <location>
        <begin position="1"/>
        <end position="27"/>
    </location>
</feature>
<reference evidence="3" key="1">
    <citation type="submission" date="2023-07" db="EMBL/GenBank/DDBJ databases">
        <title>draft genome sequence of fig (Ficus carica).</title>
        <authorList>
            <person name="Takahashi T."/>
            <person name="Nishimura K."/>
        </authorList>
    </citation>
    <scope>NUCLEOTIDE SEQUENCE</scope>
</reference>
<name>A0AA88ANT9_FICCA</name>
<feature type="coiled-coil region" evidence="1">
    <location>
        <begin position="246"/>
        <end position="273"/>
    </location>
</feature>
<organism evidence="3 4">
    <name type="scientific">Ficus carica</name>
    <name type="common">Common fig</name>
    <dbReference type="NCBI Taxonomy" id="3494"/>
    <lineage>
        <taxon>Eukaryota</taxon>
        <taxon>Viridiplantae</taxon>
        <taxon>Streptophyta</taxon>
        <taxon>Embryophyta</taxon>
        <taxon>Tracheophyta</taxon>
        <taxon>Spermatophyta</taxon>
        <taxon>Magnoliopsida</taxon>
        <taxon>eudicotyledons</taxon>
        <taxon>Gunneridae</taxon>
        <taxon>Pentapetalae</taxon>
        <taxon>rosids</taxon>
        <taxon>fabids</taxon>
        <taxon>Rosales</taxon>
        <taxon>Moraceae</taxon>
        <taxon>Ficeae</taxon>
        <taxon>Ficus</taxon>
    </lineage>
</organism>
<evidence type="ECO:0000256" key="2">
    <source>
        <dbReference type="SAM" id="MobiDB-lite"/>
    </source>
</evidence>
<sequence length="345" mass="38024">MAASLETPSPTHIQEPASSLEGSTLFSPSSDKRFWSALRSRIDALLEDPNSKFPAGKLSPSLDRSLMNIGDSGRATRLKEDALLLIRGFDSVAHTLSQLSNNLDTALQGANDLAKPPTLTEIFHSSLKKSESESKEEDPGKQQNGGEEANKGLKRKYDHCSEDQGDDSKNEKPQDPKDGMLKKAKNLAVSMATKAASLARELKSIKPDLCFMQERCSLLEEENRRLRDGFSKGIRPEEDDLVRLQLEALLAEKSRLANENANLIRENQCLNQLVEYHQLTSQDEFSAASYEQVIQGMSLDFSSPPPPIPEENATDEDHNGSAECFSTPAGNLFSFSDALNECDDH</sequence>
<gene>
    <name evidence="3" type="ORF">TIFTF001_023644</name>
</gene>
<protein>
    <submittedName>
        <fullName evidence="3">Uncharacterized protein</fullName>
    </submittedName>
</protein>
<feature type="region of interest" description="Disordered" evidence="2">
    <location>
        <begin position="303"/>
        <end position="323"/>
    </location>
</feature>
<feature type="compositionally biased region" description="Basic and acidic residues" evidence="2">
    <location>
        <begin position="158"/>
        <end position="179"/>
    </location>
</feature>
<dbReference type="PANTHER" id="PTHR31016:SF2">
    <property type="entry name" value="OS04G0228100 PROTEIN"/>
    <property type="match status" value="1"/>
</dbReference>
<accession>A0AA88ANT9</accession>
<evidence type="ECO:0000256" key="1">
    <source>
        <dbReference type="SAM" id="Coils"/>
    </source>
</evidence>
<feature type="region of interest" description="Disordered" evidence="2">
    <location>
        <begin position="125"/>
        <end position="179"/>
    </location>
</feature>
<evidence type="ECO:0000313" key="4">
    <source>
        <dbReference type="Proteomes" id="UP001187192"/>
    </source>
</evidence>
<dbReference type="AlphaFoldDB" id="A0AA88ANT9"/>
<keyword evidence="1" id="KW-0175">Coiled coil</keyword>
<proteinExistence type="predicted"/>